<keyword evidence="4" id="KW-0342">GTP-binding</keyword>
<comment type="caution">
    <text evidence="6">The sequence shown here is derived from an EMBL/GenBank/DDBJ whole genome shotgun (WGS) entry which is preliminary data.</text>
</comment>
<evidence type="ECO:0000256" key="2">
    <source>
        <dbReference type="ARBA" id="ARBA00022701"/>
    </source>
</evidence>
<keyword evidence="3" id="KW-0547">Nucleotide-binding</keyword>
<name>A0A8S1PCI6_PARPR</name>
<dbReference type="OMA" id="ISEYCCC"/>
<evidence type="ECO:0000256" key="4">
    <source>
        <dbReference type="ARBA" id="ARBA00023134"/>
    </source>
</evidence>
<dbReference type="InterPro" id="IPR018316">
    <property type="entry name" value="Tubulin/FtsZ_2-layer-sand-dom"/>
</dbReference>
<evidence type="ECO:0000256" key="1">
    <source>
        <dbReference type="ARBA" id="ARBA00009636"/>
    </source>
</evidence>
<protein>
    <recommendedName>
        <fullName evidence="5">Tubulin/FtsZ GTPase domain-containing protein</fullName>
    </recommendedName>
</protein>
<dbReference type="GO" id="GO:0005525">
    <property type="term" value="F:GTP binding"/>
    <property type="evidence" value="ECO:0007669"/>
    <property type="project" value="UniProtKB-KW"/>
</dbReference>
<dbReference type="InterPro" id="IPR003008">
    <property type="entry name" value="Tubulin_FtsZ_GTPase"/>
</dbReference>
<evidence type="ECO:0000313" key="7">
    <source>
        <dbReference type="Proteomes" id="UP000688137"/>
    </source>
</evidence>
<dbReference type="Pfam" id="PF00091">
    <property type="entry name" value="Tubulin"/>
    <property type="match status" value="1"/>
</dbReference>
<proteinExistence type="inferred from homology"/>
<dbReference type="GO" id="GO:0005874">
    <property type="term" value="C:microtubule"/>
    <property type="evidence" value="ECO:0007669"/>
    <property type="project" value="UniProtKB-KW"/>
</dbReference>
<keyword evidence="2" id="KW-0493">Microtubule</keyword>
<comment type="similarity">
    <text evidence="1">Belongs to the tubulin family.</text>
</comment>
<dbReference type="SMART" id="SM00864">
    <property type="entry name" value="Tubulin"/>
    <property type="match status" value="1"/>
</dbReference>
<accession>A0A8S1PCI6</accession>
<evidence type="ECO:0000259" key="5">
    <source>
        <dbReference type="SMART" id="SM00864"/>
    </source>
</evidence>
<organism evidence="6 7">
    <name type="scientific">Paramecium primaurelia</name>
    <dbReference type="NCBI Taxonomy" id="5886"/>
    <lineage>
        <taxon>Eukaryota</taxon>
        <taxon>Sar</taxon>
        <taxon>Alveolata</taxon>
        <taxon>Ciliophora</taxon>
        <taxon>Intramacronucleata</taxon>
        <taxon>Oligohymenophorea</taxon>
        <taxon>Peniculida</taxon>
        <taxon>Parameciidae</taxon>
        <taxon>Paramecium</taxon>
    </lineage>
</organism>
<dbReference type="Pfam" id="PF03953">
    <property type="entry name" value="Tubulin_C"/>
    <property type="match status" value="1"/>
</dbReference>
<evidence type="ECO:0000256" key="3">
    <source>
        <dbReference type="ARBA" id="ARBA00022741"/>
    </source>
</evidence>
<keyword evidence="7" id="KW-1185">Reference proteome</keyword>
<dbReference type="GO" id="GO:0007017">
    <property type="term" value="P:microtubule-based process"/>
    <property type="evidence" value="ECO:0007669"/>
    <property type="project" value="InterPro"/>
</dbReference>
<reference evidence="6" key="1">
    <citation type="submission" date="2021-01" db="EMBL/GenBank/DDBJ databases">
        <authorList>
            <consortium name="Genoscope - CEA"/>
            <person name="William W."/>
        </authorList>
    </citation>
    <scope>NUCLEOTIDE SEQUENCE</scope>
</reference>
<feature type="domain" description="Tubulin/FtsZ GTPase" evidence="5">
    <location>
        <begin position="33"/>
        <end position="222"/>
    </location>
</feature>
<dbReference type="InterPro" id="IPR000217">
    <property type="entry name" value="Tubulin"/>
</dbReference>
<gene>
    <name evidence="6" type="ORF">PPRIM_AZ9-3.1.T1140024</name>
</gene>
<sequence>MKQILTIQVGQSGNQIGNAIWNQMMEDCGENLDQKFFRKGIPRTLLVDSEDNTLDKIRGNKNLSYYDPNNFVSGKGGKCLTFASGYYGQNDLFDEIIEKIRKEQEQCDGVQAVQLIHSINGGTGSGIGAKLIYYTSDNFCDCSQINITIYPSKYENSVIYPYNSLLGLMHLNYNQNMGFYFDNDALQQMTENMFIYDQNYETYNQLLAFAMDGIYKSFRHNSYSNTNFYKIQTNITPFPKLHCYTVSLAPLFSYINSPSLLQMSKEIYSKRNQTFSMSLSQGLFLAQQIMIYGNTDVFSVQQEFKQTINSDDIQFVKWIADPITYSVCPVKQKQCDLMAFSINHHTAMGNKLNLLQQQYRTLFQKRAYLHIFLQDGLDELELQEAESACGDVISEYCCCNDQTDTTDE</sequence>
<evidence type="ECO:0000313" key="6">
    <source>
        <dbReference type="EMBL" id="CAD8100930.1"/>
    </source>
</evidence>
<dbReference type="Proteomes" id="UP000688137">
    <property type="component" value="Unassembled WGS sequence"/>
</dbReference>
<dbReference type="EMBL" id="CAJJDM010000117">
    <property type="protein sequence ID" value="CAD8100930.1"/>
    <property type="molecule type" value="Genomic_DNA"/>
</dbReference>
<dbReference type="AlphaFoldDB" id="A0A8S1PCI6"/>
<dbReference type="PANTHER" id="PTHR11588">
    <property type="entry name" value="TUBULIN"/>
    <property type="match status" value="1"/>
</dbReference>